<evidence type="ECO:0000313" key="1">
    <source>
        <dbReference type="EMBL" id="CAE0325791.1"/>
    </source>
</evidence>
<accession>A0A7S3IK45</accession>
<sequence length="138" mass="15590">MSILSFTLTEWPKSETCKMSGHLRMRDALPLRKTKQIEPSHMDEGSASQTRETHLRCSLRKNLLDNANECLLLGLLLLKLSLLLMPSHPLQDSDEDKEEDQCRDLSLSPIKSCLDQNSHLSVPLLGKRALHPTTGPHR</sequence>
<dbReference type="EMBL" id="HBIH01015823">
    <property type="protein sequence ID" value="CAE0325791.1"/>
    <property type="molecule type" value="Transcribed_RNA"/>
</dbReference>
<protein>
    <submittedName>
        <fullName evidence="1">Uncharacterized protein</fullName>
    </submittedName>
</protein>
<dbReference type="AlphaFoldDB" id="A0A7S3IK45"/>
<gene>
    <name evidence="1" type="ORF">SINC0208_LOCUS6416</name>
</gene>
<organism evidence="1">
    <name type="scientific">Strombidium inclinatum</name>
    <dbReference type="NCBI Taxonomy" id="197538"/>
    <lineage>
        <taxon>Eukaryota</taxon>
        <taxon>Sar</taxon>
        <taxon>Alveolata</taxon>
        <taxon>Ciliophora</taxon>
        <taxon>Intramacronucleata</taxon>
        <taxon>Spirotrichea</taxon>
        <taxon>Oligotrichia</taxon>
        <taxon>Strombidiidae</taxon>
        <taxon>Strombidium</taxon>
    </lineage>
</organism>
<name>A0A7S3IK45_9SPIT</name>
<proteinExistence type="predicted"/>
<reference evidence="1" key="1">
    <citation type="submission" date="2021-01" db="EMBL/GenBank/DDBJ databases">
        <authorList>
            <person name="Corre E."/>
            <person name="Pelletier E."/>
            <person name="Niang G."/>
            <person name="Scheremetjew M."/>
            <person name="Finn R."/>
            <person name="Kale V."/>
            <person name="Holt S."/>
            <person name="Cochrane G."/>
            <person name="Meng A."/>
            <person name="Brown T."/>
            <person name="Cohen L."/>
        </authorList>
    </citation>
    <scope>NUCLEOTIDE SEQUENCE</scope>
    <source>
        <strain evidence="1">S3</strain>
    </source>
</reference>